<evidence type="ECO:0000256" key="4">
    <source>
        <dbReference type="ARBA" id="ARBA00047960"/>
    </source>
</evidence>
<dbReference type="SUPFAM" id="SSF52833">
    <property type="entry name" value="Thioredoxin-like"/>
    <property type="match status" value="1"/>
</dbReference>
<feature type="domain" description="GST C-terminal" evidence="7">
    <location>
        <begin position="83"/>
        <end position="208"/>
    </location>
</feature>
<comment type="similarity">
    <text evidence="3">Belongs to the GST superfamily. Sigma family.</text>
</comment>
<dbReference type="InterPro" id="IPR004046">
    <property type="entry name" value="GST_C"/>
</dbReference>
<protein>
    <recommendedName>
        <fullName evidence="1">glutathione transferase</fullName>
        <ecNumber evidence="1">2.5.1.18</ecNumber>
    </recommendedName>
    <alternativeName>
        <fullName evidence="5">GST class-sigma</fullName>
    </alternativeName>
</protein>
<dbReference type="Pfam" id="PF14497">
    <property type="entry name" value="GST_C_3"/>
    <property type="match status" value="1"/>
</dbReference>
<sequence>MPTKYKLTYFDARAIAEIARQLFAVAGQPYEDVRIKTLAEWEKLTPEMPFEQIPVMEVDGKQLAKSYAICRFLARRFGYAGKTPFEEALVDSIADQIKDYMLEIRPFMVALLGLEEVDVDALKKDIFLPASAKLFGYMRKFLKDSTSGYLVGESLTWADLYLAEHVAVYGEWFPEMLDGFPEIKSHAEKVRSNPALKNWIETRPKTKF</sequence>
<dbReference type="Gene3D" id="1.20.1050.10">
    <property type="match status" value="1"/>
</dbReference>
<dbReference type="SFLD" id="SFLDG01205">
    <property type="entry name" value="AMPS.1"/>
    <property type="match status" value="1"/>
</dbReference>
<keyword evidence="2" id="KW-0808">Transferase</keyword>
<keyword evidence="9" id="KW-1185">Reference proteome</keyword>
<comment type="catalytic activity">
    <reaction evidence="4">
        <text>RX + glutathione = an S-substituted glutathione + a halide anion + H(+)</text>
        <dbReference type="Rhea" id="RHEA:16437"/>
        <dbReference type="ChEBI" id="CHEBI:15378"/>
        <dbReference type="ChEBI" id="CHEBI:16042"/>
        <dbReference type="ChEBI" id="CHEBI:17792"/>
        <dbReference type="ChEBI" id="CHEBI:57925"/>
        <dbReference type="ChEBI" id="CHEBI:90779"/>
        <dbReference type="EC" id="2.5.1.18"/>
    </reaction>
</comment>
<dbReference type="AlphaFoldDB" id="A0A016TEH3"/>
<dbReference type="InterPro" id="IPR036282">
    <property type="entry name" value="Glutathione-S-Trfase_C_sf"/>
</dbReference>
<dbReference type="PANTHER" id="PTHR11571:SF224">
    <property type="entry name" value="HEMATOPOIETIC PROSTAGLANDIN D SYNTHASE"/>
    <property type="match status" value="1"/>
</dbReference>
<dbReference type="SFLD" id="SFLDS00019">
    <property type="entry name" value="Glutathione_Transferase_(cytos"/>
    <property type="match status" value="1"/>
</dbReference>
<dbReference type="InterPro" id="IPR010987">
    <property type="entry name" value="Glutathione-S-Trfase_C-like"/>
</dbReference>
<dbReference type="InterPro" id="IPR004045">
    <property type="entry name" value="Glutathione_S-Trfase_N"/>
</dbReference>
<dbReference type="CDD" id="cd03192">
    <property type="entry name" value="GST_C_Sigma_like"/>
    <property type="match status" value="1"/>
</dbReference>
<accession>A0A016TEH3</accession>
<evidence type="ECO:0000256" key="1">
    <source>
        <dbReference type="ARBA" id="ARBA00012452"/>
    </source>
</evidence>
<dbReference type="STRING" id="53326.A0A016TEH3"/>
<evidence type="ECO:0000313" key="9">
    <source>
        <dbReference type="Proteomes" id="UP000024635"/>
    </source>
</evidence>
<dbReference type="EC" id="2.5.1.18" evidence="1"/>
<dbReference type="OrthoDB" id="414243at2759"/>
<evidence type="ECO:0000259" key="6">
    <source>
        <dbReference type="PROSITE" id="PS50404"/>
    </source>
</evidence>
<dbReference type="InterPro" id="IPR040079">
    <property type="entry name" value="Glutathione_S-Trfase"/>
</dbReference>
<dbReference type="Proteomes" id="UP000024635">
    <property type="component" value="Unassembled WGS sequence"/>
</dbReference>
<dbReference type="FunFam" id="1.20.1050.10:FF:000031">
    <property type="entry name" value="Glutathione S-Transferase"/>
    <property type="match status" value="1"/>
</dbReference>
<dbReference type="EMBL" id="JARK01001446">
    <property type="protein sequence ID" value="EYC01096.1"/>
    <property type="molecule type" value="Genomic_DNA"/>
</dbReference>
<evidence type="ECO:0000256" key="2">
    <source>
        <dbReference type="ARBA" id="ARBA00022679"/>
    </source>
</evidence>
<dbReference type="GO" id="GO:0005737">
    <property type="term" value="C:cytoplasm"/>
    <property type="evidence" value="ECO:0007669"/>
    <property type="project" value="UniProtKB-ARBA"/>
</dbReference>
<evidence type="ECO:0000259" key="7">
    <source>
        <dbReference type="PROSITE" id="PS50405"/>
    </source>
</evidence>
<evidence type="ECO:0000256" key="3">
    <source>
        <dbReference type="ARBA" id="ARBA00038317"/>
    </source>
</evidence>
<dbReference type="FunFam" id="3.40.30.10:FF:000258">
    <property type="entry name" value="Glutathione S-transferase"/>
    <property type="match status" value="1"/>
</dbReference>
<dbReference type="SUPFAM" id="SSF47616">
    <property type="entry name" value="GST C-terminal domain-like"/>
    <property type="match status" value="1"/>
</dbReference>
<reference evidence="9" key="1">
    <citation type="journal article" date="2015" name="Nat. Genet.">
        <title>The genome and transcriptome of the zoonotic hookworm Ancylostoma ceylanicum identify infection-specific gene families.</title>
        <authorList>
            <person name="Schwarz E.M."/>
            <person name="Hu Y."/>
            <person name="Antoshechkin I."/>
            <person name="Miller M.M."/>
            <person name="Sternberg P.W."/>
            <person name="Aroian R.V."/>
        </authorList>
    </citation>
    <scope>NUCLEOTIDE SEQUENCE</scope>
    <source>
        <strain evidence="9">HY135</strain>
    </source>
</reference>
<dbReference type="SFLD" id="SFLDG00363">
    <property type="entry name" value="AMPS_(cytGST):_Alpha-__Mu-__Pi"/>
    <property type="match status" value="1"/>
</dbReference>
<dbReference type="Pfam" id="PF02798">
    <property type="entry name" value="GST_N"/>
    <property type="match status" value="1"/>
</dbReference>
<feature type="domain" description="GST N-terminal" evidence="6">
    <location>
        <begin position="3"/>
        <end position="81"/>
    </location>
</feature>
<evidence type="ECO:0000256" key="5">
    <source>
        <dbReference type="ARBA" id="ARBA00078118"/>
    </source>
</evidence>
<dbReference type="InterPro" id="IPR036249">
    <property type="entry name" value="Thioredoxin-like_sf"/>
</dbReference>
<comment type="caution">
    <text evidence="8">The sequence shown here is derived from an EMBL/GenBank/DDBJ whole genome shotgun (WGS) entry which is preliminary data.</text>
</comment>
<dbReference type="GO" id="GO:0006749">
    <property type="term" value="P:glutathione metabolic process"/>
    <property type="evidence" value="ECO:0007669"/>
    <property type="project" value="TreeGrafter"/>
</dbReference>
<name>A0A016TEH3_9BILA</name>
<dbReference type="Gene3D" id="3.40.30.10">
    <property type="entry name" value="Glutaredoxin"/>
    <property type="match status" value="1"/>
</dbReference>
<dbReference type="CDD" id="cd03039">
    <property type="entry name" value="GST_N_Sigma_like"/>
    <property type="match status" value="1"/>
</dbReference>
<dbReference type="GO" id="GO:0004364">
    <property type="term" value="F:glutathione transferase activity"/>
    <property type="evidence" value="ECO:0007669"/>
    <property type="project" value="UniProtKB-EC"/>
</dbReference>
<organism evidence="8 9">
    <name type="scientific">Ancylostoma ceylanicum</name>
    <dbReference type="NCBI Taxonomy" id="53326"/>
    <lineage>
        <taxon>Eukaryota</taxon>
        <taxon>Metazoa</taxon>
        <taxon>Ecdysozoa</taxon>
        <taxon>Nematoda</taxon>
        <taxon>Chromadorea</taxon>
        <taxon>Rhabditida</taxon>
        <taxon>Rhabditina</taxon>
        <taxon>Rhabditomorpha</taxon>
        <taxon>Strongyloidea</taxon>
        <taxon>Ancylostomatidae</taxon>
        <taxon>Ancylostomatinae</taxon>
        <taxon>Ancylostoma</taxon>
    </lineage>
</organism>
<evidence type="ECO:0000313" key="8">
    <source>
        <dbReference type="EMBL" id="EYC01096.1"/>
    </source>
</evidence>
<proteinExistence type="inferred from homology"/>
<gene>
    <name evidence="8" type="primary">Acey_s0110.g159</name>
    <name evidence="8" type="ORF">Y032_0110g159</name>
</gene>
<dbReference type="PANTHER" id="PTHR11571">
    <property type="entry name" value="GLUTATHIONE S-TRANSFERASE"/>
    <property type="match status" value="1"/>
</dbReference>
<dbReference type="InterPro" id="IPR050213">
    <property type="entry name" value="GST_superfamily"/>
</dbReference>
<dbReference type="PROSITE" id="PS50404">
    <property type="entry name" value="GST_NTER"/>
    <property type="match status" value="1"/>
</dbReference>
<dbReference type="PROSITE" id="PS50405">
    <property type="entry name" value="GST_CTER"/>
    <property type="match status" value="1"/>
</dbReference>